<keyword evidence="4" id="KW-0805">Transcription regulation</keyword>
<feature type="compositionally biased region" description="Polar residues" evidence="8">
    <location>
        <begin position="871"/>
        <end position="882"/>
    </location>
</feature>
<evidence type="ECO:0000256" key="7">
    <source>
        <dbReference type="ARBA" id="ARBA00023242"/>
    </source>
</evidence>
<dbReference type="GO" id="GO:0000981">
    <property type="term" value="F:DNA-binding transcription factor activity, RNA polymerase II-specific"/>
    <property type="evidence" value="ECO:0007669"/>
    <property type="project" value="InterPro"/>
</dbReference>
<evidence type="ECO:0000256" key="8">
    <source>
        <dbReference type="SAM" id="MobiDB-lite"/>
    </source>
</evidence>
<dbReference type="InterPro" id="IPR001138">
    <property type="entry name" value="Zn2Cys6_DnaBD"/>
</dbReference>
<dbReference type="GO" id="GO:0005634">
    <property type="term" value="C:nucleus"/>
    <property type="evidence" value="ECO:0007669"/>
    <property type="project" value="UniProtKB-SubCell"/>
</dbReference>
<evidence type="ECO:0000256" key="2">
    <source>
        <dbReference type="ARBA" id="ARBA00022723"/>
    </source>
</evidence>
<protein>
    <recommendedName>
        <fullName evidence="9">Zn(2)-C6 fungal-type domain-containing protein</fullName>
    </recommendedName>
</protein>
<dbReference type="Pfam" id="PF00172">
    <property type="entry name" value="Zn_clus"/>
    <property type="match status" value="1"/>
</dbReference>
<sequence length="904" mass="100274">MSINGDDINSKRQRVSRACDLCRRKKVKCDGLIPVCSNCQQFSYLCTYKDTTKKVGDLSNVWGNCARRGPPKGYIEAIETRLNRMEALLGDVAASDTMFARAAAAELNTPLETPQGETINSRPVRRSSSKVDMNGHHHSSSWPSSTMGDREGHQRSSSSPGHRENELPPPTSLLLYDDPTASSSSKEKASRDPVGQLSMDESGQMRYIGKSSGLYMIPKLKPLQNGAIYIPRRSYQQRNESEMSVDRQRMLDPFELPPPDLSDHLIGLYFEHFYPFLPLLHKDKFLATINGAKGTPPVPPILLNAIYAVASRVSNDPRVRSDPSLAGTAGDIFFERARILLEAEHDVSKISTIQALLLMSSHQHGAMRSTRAWLYNGMAFRFASDIGLNRNCDEWNIPDDVKEERKRVFWCCFVIDRITSATYGRTFTIDEADCDISLPDVPDASAGLVNGSAVIDQFQHLVQIIKILGYIIQNTYYVKARESAFSQNMNGVINTLEKKLSTWLESLPPELQSQSNHATGISASVAKCQLHMFYHAAVVLLYRPMIPAAKQSIESPSWVRCSAAADAIVDIAQGMFETGKLRYVHNYLIYAIFTGAIIFVHNASSAMDREIVQDSKNRIHMIMKFLSVIERTWNTAARSSSILGGLLGVRDIDLEQRPPQYKAEDLTSQDESFALKSGPSTSFERHRGSPQQWLQRRQSLNGGELKEQGTTEQYGAKHPSDPSQRPPPGYDHPIEPNAAGYSFSPAPSQMGMGQSMDAGASTMDPFAAPGTVLGPSQTNYDPLATAFWGVPSSLDIEEWNSYLGSQGMQQQQQGNPDSQMQMYRQQPNNHATQPMGPGSHQPSVLQSKPGGVDNMTVLPPPPPKMPPAPANSSLFNYYNNDLSKGPGYQRQDNNNTNTSNMMYW</sequence>
<dbReference type="SMART" id="SM00066">
    <property type="entry name" value="GAL4"/>
    <property type="match status" value="1"/>
</dbReference>
<comment type="caution">
    <text evidence="10">The sequence shown here is derived from an EMBL/GenBank/DDBJ whole genome shotgun (WGS) entry which is preliminary data.</text>
</comment>
<dbReference type="Proteomes" id="UP000612746">
    <property type="component" value="Unassembled WGS sequence"/>
</dbReference>
<dbReference type="InterPro" id="IPR007219">
    <property type="entry name" value="XnlR_reg_dom"/>
</dbReference>
<dbReference type="PANTHER" id="PTHR31313:SF81">
    <property type="entry name" value="TY1 ENHANCER ACTIVATOR"/>
    <property type="match status" value="1"/>
</dbReference>
<evidence type="ECO:0000256" key="3">
    <source>
        <dbReference type="ARBA" id="ARBA00022833"/>
    </source>
</evidence>
<evidence type="ECO:0000313" key="10">
    <source>
        <dbReference type="EMBL" id="KAG2182680.1"/>
    </source>
</evidence>
<dbReference type="CDD" id="cd12148">
    <property type="entry name" value="fungal_TF_MHR"/>
    <property type="match status" value="1"/>
</dbReference>
<proteinExistence type="predicted"/>
<feature type="compositionally biased region" description="Polar residues" evidence="8">
    <location>
        <begin position="890"/>
        <end position="904"/>
    </location>
</feature>
<dbReference type="EMBL" id="JAEPRA010000007">
    <property type="protein sequence ID" value="KAG2182680.1"/>
    <property type="molecule type" value="Genomic_DNA"/>
</dbReference>
<reference evidence="10" key="1">
    <citation type="submission" date="2020-12" db="EMBL/GenBank/DDBJ databases">
        <title>Metabolic potential, ecology and presence of endohyphal bacteria is reflected in genomic diversity of Mucoromycotina.</title>
        <authorList>
            <person name="Muszewska A."/>
            <person name="Okrasinska A."/>
            <person name="Steczkiewicz K."/>
            <person name="Drgas O."/>
            <person name="Orlowska M."/>
            <person name="Perlinska-Lenart U."/>
            <person name="Aleksandrzak-Piekarczyk T."/>
            <person name="Szatraj K."/>
            <person name="Zielenkiewicz U."/>
            <person name="Pilsyk S."/>
            <person name="Malc E."/>
            <person name="Mieczkowski P."/>
            <person name="Kruszewska J.S."/>
            <person name="Biernat P."/>
            <person name="Pawlowska J."/>
        </authorList>
    </citation>
    <scope>NUCLEOTIDE SEQUENCE</scope>
    <source>
        <strain evidence="10">WA0000051536</strain>
    </source>
</reference>
<comment type="subcellular location">
    <subcellularLocation>
        <location evidence="1">Nucleus</location>
    </subcellularLocation>
</comment>
<dbReference type="PROSITE" id="PS50048">
    <property type="entry name" value="ZN2_CY6_FUNGAL_2"/>
    <property type="match status" value="1"/>
</dbReference>
<dbReference type="InterPro" id="IPR036864">
    <property type="entry name" value="Zn2-C6_fun-type_DNA-bd_sf"/>
</dbReference>
<feature type="region of interest" description="Disordered" evidence="8">
    <location>
        <begin position="827"/>
        <end position="904"/>
    </location>
</feature>
<keyword evidence="2" id="KW-0479">Metal-binding</keyword>
<dbReference type="CDD" id="cd00067">
    <property type="entry name" value="GAL4"/>
    <property type="match status" value="1"/>
</dbReference>
<gene>
    <name evidence="10" type="ORF">INT44_005660</name>
</gene>
<dbReference type="PANTHER" id="PTHR31313">
    <property type="entry name" value="TY1 ENHANCER ACTIVATOR"/>
    <property type="match status" value="1"/>
</dbReference>
<keyword evidence="5" id="KW-0238">DNA-binding</keyword>
<feature type="region of interest" description="Disordered" evidence="8">
    <location>
        <begin position="661"/>
        <end position="758"/>
    </location>
</feature>
<dbReference type="InterPro" id="IPR051615">
    <property type="entry name" value="Transcr_Regulatory_Elem"/>
</dbReference>
<evidence type="ECO:0000313" key="11">
    <source>
        <dbReference type="Proteomes" id="UP000612746"/>
    </source>
</evidence>
<keyword evidence="6" id="KW-0804">Transcription</keyword>
<feature type="domain" description="Zn(2)-C6 fungal-type" evidence="9">
    <location>
        <begin position="18"/>
        <end position="48"/>
    </location>
</feature>
<evidence type="ECO:0000256" key="4">
    <source>
        <dbReference type="ARBA" id="ARBA00023015"/>
    </source>
</evidence>
<feature type="compositionally biased region" description="Polar residues" evidence="8">
    <location>
        <begin position="110"/>
        <end position="121"/>
    </location>
</feature>
<keyword evidence="11" id="KW-1185">Reference proteome</keyword>
<organism evidence="10 11">
    <name type="scientific">Umbelopsis vinacea</name>
    <dbReference type="NCBI Taxonomy" id="44442"/>
    <lineage>
        <taxon>Eukaryota</taxon>
        <taxon>Fungi</taxon>
        <taxon>Fungi incertae sedis</taxon>
        <taxon>Mucoromycota</taxon>
        <taxon>Mucoromycotina</taxon>
        <taxon>Umbelopsidomycetes</taxon>
        <taxon>Umbelopsidales</taxon>
        <taxon>Umbelopsidaceae</taxon>
        <taxon>Umbelopsis</taxon>
    </lineage>
</organism>
<feature type="compositionally biased region" description="Pro residues" evidence="8">
    <location>
        <begin position="858"/>
        <end position="869"/>
    </location>
</feature>
<dbReference type="GO" id="GO:0006351">
    <property type="term" value="P:DNA-templated transcription"/>
    <property type="evidence" value="ECO:0007669"/>
    <property type="project" value="InterPro"/>
</dbReference>
<dbReference type="GO" id="GO:0008270">
    <property type="term" value="F:zinc ion binding"/>
    <property type="evidence" value="ECO:0007669"/>
    <property type="project" value="InterPro"/>
</dbReference>
<evidence type="ECO:0000256" key="5">
    <source>
        <dbReference type="ARBA" id="ARBA00023125"/>
    </source>
</evidence>
<dbReference type="Gene3D" id="4.10.240.10">
    <property type="entry name" value="Zn(2)-C6 fungal-type DNA-binding domain"/>
    <property type="match status" value="1"/>
</dbReference>
<dbReference type="SMART" id="SM00906">
    <property type="entry name" value="Fungal_trans"/>
    <property type="match status" value="1"/>
</dbReference>
<dbReference type="GO" id="GO:0003677">
    <property type="term" value="F:DNA binding"/>
    <property type="evidence" value="ECO:0007669"/>
    <property type="project" value="UniProtKB-KW"/>
</dbReference>
<evidence type="ECO:0000259" key="9">
    <source>
        <dbReference type="PROSITE" id="PS50048"/>
    </source>
</evidence>
<name>A0A8H7PZD1_9FUNG</name>
<feature type="region of interest" description="Disordered" evidence="8">
    <location>
        <begin position="109"/>
        <end position="203"/>
    </location>
</feature>
<dbReference type="PROSITE" id="PS00463">
    <property type="entry name" value="ZN2_CY6_FUNGAL_1"/>
    <property type="match status" value="1"/>
</dbReference>
<accession>A0A8H7PZD1</accession>
<dbReference type="OrthoDB" id="39175at2759"/>
<dbReference type="Pfam" id="PF04082">
    <property type="entry name" value="Fungal_trans"/>
    <property type="match status" value="1"/>
</dbReference>
<evidence type="ECO:0000256" key="1">
    <source>
        <dbReference type="ARBA" id="ARBA00004123"/>
    </source>
</evidence>
<keyword evidence="3" id="KW-0862">Zinc</keyword>
<feature type="compositionally biased region" description="Polar residues" evidence="8">
    <location>
        <begin position="689"/>
        <end position="701"/>
    </location>
</feature>
<evidence type="ECO:0000256" key="6">
    <source>
        <dbReference type="ARBA" id="ARBA00023163"/>
    </source>
</evidence>
<dbReference type="SUPFAM" id="SSF57701">
    <property type="entry name" value="Zn2/Cys6 DNA-binding domain"/>
    <property type="match status" value="1"/>
</dbReference>
<keyword evidence="7" id="KW-0539">Nucleus</keyword>
<dbReference type="AlphaFoldDB" id="A0A8H7PZD1"/>